<protein>
    <submittedName>
        <fullName evidence="1">Uncharacterized protein</fullName>
    </submittedName>
</protein>
<dbReference type="AlphaFoldDB" id="A0A1V6C7W2"/>
<dbReference type="Gene3D" id="2.10.10.20">
    <property type="entry name" value="Carbohydrate-binding module superfamily 5/12"/>
    <property type="match status" value="1"/>
</dbReference>
<dbReference type="EMBL" id="MWDQ01000103">
    <property type="protein sequence ID" value="OQB73009.1"/>
    <property type="molecule type" value="Genomic_DNA"/>
</dbReference>
<sequence>MSTTLFLTEYTALREKYKTLLSGAFTPSVWKSKQEYSRNDLVKSTIENGSYYRCIQAGTSGEKEPVWTTTFWSEITDGTVKWRQEEPVFILDTEPSDFSYPCILVGNIFPISEVQRATGNQPASELMTYILIITYQFSNKTYQQTRLEAYDILGQVQNVIRAYPTLSSFPGVLRSVGGLYILPETLPVFFKIQQSWITRLLVKQEG</sequence>
<accession>A0A1V6C7W2</accession>
<name>A0A1V6C7W2_UNCT6</name>
<gene>
    <name evidence="1" type="ORF">BWX89_01125</name>
</gene>
<reference evidence="1" key="1">
    <citation type="submission" date="2017-02" db="EMBL/GenBank/DDBJ databases">
        <title>Delving into the versatile metabolic prowess of the omnipresent phylum Bacteroidetes.</title>
        <authorList>
            <person name="Nobu M.K."/>
            <person name="Mei R."/>
            <person name="Narihiro T."/>
            <person name="Kuroda K."/>
            <person name="Liu W.-T."/>
        </authorList>
    </citation>
    <scope>NUCLEOTIDE SEQUENCE</scope>
    <source>
        <strain evidence="1">ADurb.Bin131</strain>
    </source>
</reference>
<dbReference type="Proteomes" id="UP000485562">
    <property type="component" value="Unassembled WGS sequence"/>
</dbReference>
<proteinExistence type="predicted"/>
<comment type="caution">
    <text evidence="1">The sequence shown here is derived from an EMBL/GenBank/DDBJ whole genome shotgun (WGS) entry which is preliminary data.</text>
</comment>
<organism evidence="1">
    <name type="scientific">candidate division TA06 bacterium ADurb.Bin131</name>
    <dbReference type="NCBI Taxonomy" id="1852827"/>
    <lineage>
        <taxon>Bacteria</taxon>
        <taxon>Bacteria division TA06</taxon>
    </lineage>
</organism>
<evidence type="ECO:0000313" key="1">
    <source>
        <dbReference type="EMBL" id="OQB73009.1"/>
    </source>
</evidence>